<reference evidence="1" key="1">
    <citation type="submission" date="2021-04" db="EMBL/GenBank/DDBJ databases">
        <title>Genome based classification of Actinospica acidithermotolerans sp. nov., an actinobacterium isolated from an Indonesian hot spring.</title>
        <authorList>
            <person name="Kusuma A.B."/>
            <person name="Putra K.E."/>
            <person name="Nafisah S."/>
            <person name="Loh J."/>
            <person name="Nouioui I."/>
            <person name="Goodfellow M."/>
        </authorList>
    </citation>
    <scope>NUCLEOTIDE SEQUENCE</scope>
    <source>
        <strain evidence="1">CSCA 57</strain>
    </source>
</reference>
<accession>A0A941IKJ4</accession>
<evidence type="ECO:0000313" key="2">
    <source>
        <dbReference type="Proteomes" id="UP000675781"/>
    </source>
</evidence>
<dbReference type="RefSeq" id="WP_212526434.1">
    <property type="nucleotide sequence ID" value="NZ_JAGSOG010000003.1"/>
</dbReference>
<dbReference type="Proteomes" id="UP000675781">
    <property type="component" value="Unassembled WGS sequence"/>
</dbReference>
<evidence type="ECO:0000313" key="1">
    <source>
        <dbReference type="EMBL" id="MBR7831900.1"/>
    </source>
</evidence>
<proteinExistence type="predicted"/>
<protein>
    <submittedName>
        <fullName evidence="1">Uncharacterized protein</fullName>
    </submittedName>
</protein>
<gene>
    <name evidence="1" type="ORF">KDL01_01430</name>
</gene>
<name>A0A941IKJ4_9ACTN</name>
<organism evidence="1 2">
    <name type="scientific">Actinospica durhamensis</name>
    <dbReference type="NCBI Taxonomy" id="1508375"/>
    <lineage>
        <taxon>Bacteria</taxon>
        <taxon>Bacillati</taxon>
        <taxon>Actinomycetota</taxon>
        <taxon>Actinomycetes</taxon>
        <taxon>Catenulisporales</taxon>
        <taxon>Actinospicaceae</taxon>
        <taxon>Actinospica</taxon>
    </lineage>
</organism>
<dbReference type="EMBL" id="JAGSOG010000003">
    <property type="protein sequence ID" value="MBR7831900.1"/>
    <property type="molecule type" value="Genomic_DNA"/>
</dbReference>
<keyword evidence="2" id="KW-1185">Reference proteome</keyword>
<comment type="caution">
    <text evidence="1">The sequence shown here is derived from an EMBL/GenBank/DDBJ whole genome shotgun (WGS) entry which is preliminary data.</text>
</comment>
<dbReference type="Gene3D" id="3.30.70.100">
    <property type="match status" value="1"/>
</dbReference>
<sequence length="116" mass="12998">MTDRPDADADSCPVRVDVTWWDMPELDEDLAGLRSDLAQDGQVWSKVPGLRAKLWIVDREHGRWGAVMIWDAPRPPIEQLPPNRALELIGRPPAVRASFDVEHAVDGDVTPPRSEP</sequence>
<dbReference type="AlphaFoldDB" id="A0A941IKJ4"/>